<keyword evidence="2" id="KW-1185">Reference proteome</keyword>
<organism evidence="1 2">
    <name type="scientific">Streptomyces anatolicus</name>
    <dbReference type="NCBI Taxonomy" id="2675858"/>
    <lineage>
        <taxon>Bacteria</taxon>
        <taxon>Bacillati</taxon>
        <taxon>Actinomycetota</taxon>
        <taxon>Actinomycetes</taxon>
        <taxon>Kitasatosporales</taxon>
        <taxon>Streptomycetaceae</taxon>
        <taxon>Streptomyces</taxon>
    </lineage>
</organism>
<name>A0ABS6YQM2_9ACTN</name>
<evidence type="ECO:0000313" key="2">
    <source>
        <dbReference type="Proteomes" id="UP001197114"/>
    </source>
</evidence>
<evidence type="ECO:0000313" key="1">
    <source>
        <dbReference type="EMBL" id="MBW5423723.1"/>
    </source>
</evidence>
<dbReference type="Proteomes" id="UP001197114">
    <property type="component" value="Unassembled WGS sequence"/>
</dbReference>
<dbReference type="EMBL" id="WMBF01000220">
    <property type="protein sequence ID" value="MBW5423723.1"/>
    <property type="molecule type" value="Genomic_DNA"/>
</dbReference>
<reference evidence="1 2" key="1">
    <citation type="submission" date="2019-11" db="EMBL/GenBank/DDBJ databases">
        <authorList>
            <person name="Ay H."/>
        </authorList>
    </citation>
    <scope>NUCLEOTIDE SEQUENCE [LARGE SCALE GENOMIC DNA]</scope>
    <source>
        <strain evidence="1 2">BG9H</strain>
    </source>
</reference>
<comment type="caution">
    <text evidence="1">The sequence shown here is derived from an EMBL/GenBank/DDBJ whole genome shotgun (WGS) entry which is preliminary data.</text>
</comment>
<accession>A0ABS6YQM2</accession>
<dbReference type="RefSeq" id="WP_219690212.1">
    <property type="nucleotide sequence ID" value="NZ_WMBF01000220.1"/>
</dbReference>
<sequence length="173" mass="17093">MASFDIGRLCAIVKILDKASTHLRVAAVECAASRECVVAGGVPAGAGVAGAGVAGAGLAGAATDGAAVGGSATVVPPQGPDPAATGIDVLLKVSEHASGGVRRALLHIHNGEAQRAQHELDAARAETSGAAFVPAGLPRPLPPRVATALRLMLGITGFFPSETEQVLVRAAVQ</sequence>
<gene>
    <name evidence="1" type="ORF">GKQ77_19510</name>
</gene>
<proteinExistence type="predicted"/>
<protein>
    <submittedName>
        <fullName evidence="1">Uncharacterized protein</fullName>
    </submittedName>
</protein>